<keyword evidence="4 7" id="KW-0418">Kinase</keyword>
<dbReference type="InterPro" id="IPR008271">
    <property type="entry name" value="Ser/Thr_kinase_AS"/>
</dbReference>
<evidence type="ECO:0000259" key="6">
    <source>
        <dbReference type="PROSITE" id="PS50011"/>
    </source>
</evidence>
<dbReference type="EMBL" id="MN125882">
    <property type="protein sequence ID" value="QDO16349.1"/>
    <property type="molecule type" value="mRNA"/>
</dbReference>
<dbReference type="Gene3D" id="1.10.510.10">
    <property type="entry name" value="Transferase(Phosphotransferase) domain 1"/>
    <property type="match status" value="1"/>
</dbReference>
<evidence type="ECO:0000256" key="5">
    <source>
        <dbReference type="ARBA" id="ARBA00022840"/>
    </source>
</evidence>
<dbReference type="SUPFAM" id="SSF56112">
    <property type="entry name" value="Protein kinase-like (PK-like)"/>
    <property type="match status" value="1"/>
</dbReference>
<dbReference type="PROSITE" id="PS50011">
    <property type="entry name" value="PROTEIN_KINASE_DOM"/>
    <property type="match status" value="1"/>
</dbReference>
<evidence type="ECO:0000313" key="7">
    <source>
        <dbReference type="EMBL" id="QDO16349.1"/>
    </source>
</evidence>
<dbReference type="GO" id="GO:0004674">
    <property type="term" value="F:protein serine/threonine kinase activity"/>
    <property type="evidence" value="ECO:0007669"/>
    <property type="project" value="UniProtKB-KW"/>
</dbReference>
<evidence type="ECO:0000256" key="3">
    <source>
        <dbReference type="ARBA" id="ARBA00022741"/>
    </source>
</evidence>
<dbReference type="GO" id="GO:0005524">
    <property type="term" value="F:ATP binding"/>
    <property type="evidence" value="ECO:0007669"/>
    <property type="project" value="UniProtKB-KW"/>
</dbReference>
<evidence type="ECO:0000256" key="2">
    <source>
        <dbReference type="ARBA" id="ARBA00022679"/>
    </source>
</evidence>
<accession>A0A516AGB5</accession>
<name>A0A516AGB5_LINPO</name>
<keyword evidence="5" id="KW-0067">ATP-binding</keyword>
<keyword evidence="1" id="KW-0723">Serine/threonine-protein kinase</keyword>
<dbReference type="InterPro" id="IPR050205">
    <property type="entry name" value="CDPK_Ser/Thr_kinases"/>
</dbReference>
<dbReference type="PROSITE" id="PS00108">
    <property type="entry name" value="PROTEIN_KINASE_ST"/>
    <property type="match status" value="1"/>
</dbReference>
<dbReference type="InterPro" id="IPR011009">
    <property type="entry name" value="Kinase-like_dom_sf"/>
</dbReference>
<sequence>MEFLPGGDLFGCVLRQGRFPEAQARRLFRELCEAVAYLHARGVVHRDLKLENILLTAEDRSKAHLKVTDFGISRVAACSCDCRTFCGSLTYTAPEVVRLRPRPLGFFGQRPMPLGDPGPTAAASIDVDGRGGYGKPADMWSLGVVLYIMLSGSPPFDGNERDLLCAQIIEGRWAFDVAEWCTVSHEAKALVRGLLTVSPTDRLTIEQALDHHWLRAS</sequence>
<keyword evidence="2" id="KW-0808">Transferase</keyword>
<dbReference type="SMART" id="SM00220">
    <property type="entry name" value="S_TKc"/>
    <property type="match status" value="1"/>
</dbReference>
<evidence type="ECO:0000256" key="4">
    <source>
        <dbReference type="ARBA" id="ARBA00022777"/>
    </source>
</evidence>
<dbReference type="AlphaFoldDB" id="A0A516AGB5"/>
<dbReference type="InterPro" id="IPR000719">
    <property type="entry name" value="Prot_kinase_dom"/>
</dbReference>
<proteinExistence type="evidence at transcript level"/>
<organism evidence="7">
    <name type="scientific">Lingulaulax polyedra</name>
    <name type="common">Dinoflagellate</name>
    <name type="synonym">Lingulodinium polyedra</name>
    <dbReference type="NCBI Taxonomy" id="160621"/>
    <lineage>
        <taxon>Eukaryota</taxon>
        <taxon>Sar</taxon>
        <taxon>Alveolata</taxon>
        <taxon>Dinophyceae</taxon>
        <taxon>Gonyaulacales</taxon>
        <taxon>Lingulodiniaceae</taxon>
        <taxon>Lingulaulax</taxon>
    </lineage>
</organism>
<evidence type="ECO:0000256" key="1">
    <source>
        <dbReference type="ARBA" id="ARBA00022527"/>
    </source>
</evidence>
<dbReference type="Pfam" id="PF00069">
    <property type="entry name" value="Pkinase"/>
    <property type="match status" value="2"/>
</dbReference>
<keyword evidence="3" id="KW-0547">Nucleotide-binding</keyword>
<dbReference type="PANTHER" id="PTHR24349">
    <property type="entry name" value="SERINE/THREONINE-PROTEIN KINASE"/>
    <property type="match status" value="1"/>
</dbReference>
<feature type="domain" description="Protein kinase" evidence="6">
    <location>
        <begin position="1"/>
        <end position="214"/>
    </location>
</feature>
<protein>
    <submittedName>
        <fullName evidence="7">Serine/threonine-protein kinase Chk2</fullName>
    </submittedName>
</protein>
<reference evidence="7" key="1">
    <citation type="journal article" date="2019" name="Microorganisms">
        <title>DNA Damage Response Pathways in Dinoflagellates.</title>
        <authorList>
            <person name="Li C."/>
            <person name="Wong J."/>
        </authorList>
    </citation>
    <scope>NUCLEOTIDE SEQUENCE</scope>
</reference>